<protein>
    <recommendedName>
        <fullName evidence="4">Pentatricopeptide repeat-containing protein, chloroplastic</fullName>
    </recommendedName>
</protein>
<organism evidence="2 3">
    <name type="scientific">Durusdinium trenchii</name>
    <dbReference type="NCBI Taxonomy" id="1381693"/>
    <lineage>
        <taxon>Eukaryota</taxon>
        <taxon>Sar</taxon>
        <taxon>Alveolata</taxon>
        <taxon>Dinophyceae</taxon>
        <taxon>Suessiales</taxon>
        <taxon>Symbiodiniaceae</taxon>
        <taxon>Durusdinium</taxon>
    </lineage>
</organism>
<dbReference type="InterPro" id="IPR011990">
    <property type="entry name" value="TPR-like_helical_dom_sf"/>
</dbReference>
<dbReference type="PANTHER" id="PTHR47447">
    <property type="entry name" value="OS03G0856100 PROTEIN"/>
    <property type="match status" value="1"/>
</dbReference>
<name>A0ABP0Q4H2_9DINO</name>
<dbReference type="EMBL" id="CAXAMN010023951">
    <property type="protein sequence ID" value="CAK9082667.1"/>
    <property type="molecule type" value="Genomic_DNA"/>
</dbReference>
<dbReference type="Pfam" id="PF01535">
    <property type="entry name" value="PPR"/>
    <property type="match status" value="2"/>
</dbReference>
<dbReference type="InterPro" id="IPR002885">
    <property type="entry name" value="PPR_rpt"/>
</dbReference>
<dbReference type="PANTHER" id="PTHR47447:SF17">
    <property type="entry name" value="OS12G0638900 PROTEIN"/>
    <property type="match status" value="1"/>
</dbReference>
<proteinExistence type="predicted"/>
<reference evidence="2 3" key="1">
    <citation type="submission" date="2024-02" db="EMBL/GenBank/DDBJ databases">
        <authorList>
            <person name="Chen Y."/>
            <person name="Shah S."/>
            <person name="Dougan E. K."/>
            <person name="Thang M."/>
            <person name="Chan C."/>
        </authorList>
    </citation>
    <scope>NUCLEOTIDE SEQUENCE [LARGE SCALE GENOMIC DNA]</scope>
</reference>
<evidence type="ECO:0008006" key="4">
    <source>
        <dbReference type="Google" id="ProtNLM"/>
    </source>
</evidence>
<evidence type="ECO:0000313" key="3">
    <source>
        <dbReference type="Proteomes" id="UP001642484"/>
    </source>
</evidence>
<dbReference type="Gene3D" id="1.25.40.10">
    <property type="entry name" value="Tetratricopeptide repeat domain"/>
    <property type="match status" value="3"/>
</dbReference>
<comment type="caution">
    <text evidence="2">The sequence shown here is derived from an EMBL/GenBank/DDBJ whole genome shotgun (WGS) entry which is preliminary data.</text>
</comment>
<evidence type="ECO:0000256" key="1">
    <source>
        <dbReference type="ARBA" id="ARBA00022737"/>
    </source>
</evidence>
<dbReference type="Proteomes" id="UP001642484">
    <property type="component" value="Unassembled WGS sequence"/>
</dbReference>
<keyword evidence="1" id="KW-0677">Repeat</keyword>
<accession>A0ABP0Q4H2</accession>
<keyword evidence="3" id="KW-1185">Reference proteome</keyword>
<evidence type="ECO:0000313" key="2">
    <source>
        <dbReference type="EMBL" id="CAK9082667.1"/>
    </source>
</evidence>
<gene>
    <name evidence="2" type="ORF">CCMP2556_LOCUS40368</name>
</gene>
<sequence>MCVSGGAMCTVPLSLAAVDPAGTLQTSMLILRFYSCFTQSPRCPARRSNLDAAVAATTLVFNALLSACIGQWQVSLMVYLTMRRLSLQRDVITYSSLQGALSRQQFWERSMEMLQHTGRGSIETDMVVFNSGISGAPWPRAQLALAVHRRRDGDGTGRVATWNCLKRWEVATAMRQGGLRPDAVTWSVTIGSASSVHWRVAMRWLKEALEGSVRLASVACSALITACEGSLAWWERSLQLLQLHHHFSLKADGIVPQNGAIRACESGRRWEWALELVKWKAAGAKVEVDEITLTAAIGACGRASAWQAALLLVSQMPCVKAQVISCNAAMSACEEAGQWRAAGELLDAMHCGGLSSDLFSCNTLISACEKAKCWPHALHIFAQNVGRQSFRKSLVTFNAAGSACSKGKRWQRSVQLISQLHEERLEPSQISFNALAFCLSHWHVALDLLCHSPDLTMCELAANACEDARRGTELLYVLDLASSLAAGHSAAWSMERRQRLKKDRLSCRGGAQVAQQQSCRTNTKSDSCGATQHLDCSVGGEWRRASRIKLPGANENGSGPRECSVTSCATRARQICRGRVPQEVCKVEMAACKGVRDWNGSSIDVLKL</sequence>